<feature type="domain" description="Activator of Hsp90 ATPase homologue 1/2-like C-terminal" evidence="2">
    <location>
        <begin position="15"/>
        <end position="134"/>
    </location>
</feature>
<accession>A0A511NEC4</accession>
<reference evidence="3 4" key="1">
    <citation type="submission" date="2019-07" db="EMBL/GenBank/DDBJ databases">
        <title>Whole genome shotgun sequence of Empedobacter brevis NBRC 14943.</title>
        <authorList>
            <person name="Hosoyama A."/>
            <person name="Uohara A."/>
            <person name="Ohji S."/>
            <person name="Ichikawa N."/>
        </authorList>
    </citation>
    <scope>NUCLEOTIDE SEQUENCE [LARGE SCALE GENOMIC DNA]</scope>
    <source>
        <strain evidence="3 4">NBRC 14943</strain>
    </source>
</reference>
<dbReference type="GeneID" id="84650114"/>
<proteinExistence type="inferred from homology"/>
<sequence length="137" mass="16218">MDNNNVLLNISIDGSVENIWKVLVDESTFNECFEHIKMKCKEWRVGETVKFESQKNNEIIVDEAMITSILENERLRYNYKKQNTNHEIEVTFSLKPSGNFTYLTIEGKDFVNEFDRSHSENAWINMMQAIKKYVQKK</sequence>
<dbReference type="Pfam" id="PF08327">
    <property type="entry name" value="AHSA1"/>
    <property type="match status" value="1"/>
</dbReference>
<dbReference type="Proteomes" id="UP000321245">
    <property type="component" value="Unassembled WGS sequence"/>
</dbReference>
<gene>
    <name evidence="3" type="ORF">EB1_09600</name>
</gene>
<organism evidence="3 4">
    <name type="scientific">Empedobacter brevis NBRC 14943 = ATCC 43319</name>
    <dbReference type="NCBI Taxonomy" id="1218108"/>
    <lineage>
        <taxon>Bacteria</taxon>
        <taxon>Pseudomonadati</taxon>
        <taxon>Bacteroidota</taxon>
        <taxon>Flavobacteriia</taxon>
        <taxon>Flavobacteriales</taxon>
        <taxon>Weeksellaceae</taxon>
        <taxon>Empedobacter</taxon>
    </lineage>
</organism>
<comment type="caution">
    <text evidence="3">The sequence shown here is derived from an EMBL/GenBank/DDBJ whole genome shotgun (WGS) entry which is preliminary data.</text>
</comment>
<dbReference type="InterPro" id="IPR013538">
    <property type="entry name" value="ASHA1/2-like_C"/>
</dbReference>
<evidence type="ECO:0000256" key="1">
    <source>
        <dbReference type="ARBA" id="ARBA00006817"/>
    </source>
</evidence>
<name>A0A511NEC4_9FLAO</name>
<dbReference type="SUPFAM" id="SSF55961">
    <property type="entry name" value="Bet v1-like"/>
    <property type="match status" value="1"/>
</dbReference>
<evidence type="ECO:0000313" key="4">
    <source>
        <dbReference type="Proteomes" id="UP000321245"/>
    </source>
</evidence>
<dbReference type="EMBL" id="BJXC01000005">
    <property type="protein sequence ID" value="GEM51170.1"/>
    <property type="molecule type" value="Genomic_DNA"/>
</dbReference>
<protein>
    <recommendedName>
        <fullName evidence="2">Activator of Hsp90 ATPase homologue 1/2-like C-terminal domain-containing protein</fullName>
    </recommendedName>
</protein>
<comment type="similarity">
    <text evidence="1">Belongs to the AHA1 family.</text>
</comment>
<evidence type="ECO:0000259" key="2">
    <source>
        <dbReference type="Pfam" id="PF08327"/>
    </source>
</evidence>
<evidence type="ECO:0000313" key="3">
    <source>
        <dbReference type="EMBL" id="GEM51170.1"/>
    </source>
</evidence>
<dbReference type="RefSeq" id="WP_019975441.1">
    <property type="nucleotide sequence ID" value="NZ_BJXC01000005.1"/>
</dbReference>
<keyword evidence="4" id="KW-1185">Reference proteome</keyword>
<dbReference type="AlphaFoldDB" id="A0A511NEC4"/>
<dbReference type="InterPro" id="IPR023393">
    <property type="entry name" value="START-like_dom_sf"/>
</dbReference>
<dbReference type="OrthoDB" id="1444320at2"/>
<dbReference type="STRING" id="1218108.GCA_000382425_01952"/>
<dbReference type="Gene3D" id="3.30.530.20">
    <property type="match status" value="1"/>
</dbReference>